<protein>
    <submittedName>
        <fullName evidence="5 6">Transcription termination factor 1-like isoform X1</fullName>
    </submittedName>
</protein>
<organism evidence="4 5">
    <name type="scientific">Branchiostoma belcheri</name>
    <name type="common">Amphioxus</name>
    <dbReference type="NCBI Taxonomy" id="7741"/>
    <lineage>
        <taxon>Eukaryota</taxon>
        <taxon>Metazoa</taxon>
        <taxon>Chordata</taxon>
        <taxon>Cephalochordata</taxon>
        <taxon>Leptocardii</taxon>
        <taxon>Amphioxiformes</taxon>
        <taxon>Branchiostomatidae</taxon>
        <taxon>Branchiostoma</taxon>
    </lineage>
</organism>
<evidence type="ECO:0000313" key="4">
    <source>
        <dbReference type="Proteomes" id="UP000515135"/>
    </source>
</evidence>
<dbReference type="KEGG" id="bbel:109463442"/>
<feature type="compositionally biased region" description="Acidic residues" evidence="1">
    <location>
        <begin position="1191"/>
        <end position="1205"/>
    </location>
</feature>
<evidence type="ECO:0000313" key="7">
    <source>
        <dbReference type="RefSeq" id="XP_019615819.1"/>
    </source>
</evidence>
<dbReference type="PROSITE" id="PS51294">
    <property type="entry name" value="HTH_MYB"/>
    <property type="match status" value="1"/>
</dbReference>
<dbReference type="Pfam" id="PF00249">
    <property type="entry name" value="Myb_DNA-binding"/>
    <property type="match status" value="1"/>
</dbReference>
<feature type="compositionally biased region" description="Basic residues" evidence="1">
    <location>
        <begin position="743"/>
        <end position="753"/>
    </location>
</feature>
<feature type="compositionally biased region" description="Polar residues" evidence="1">
    <location>
        <begin position="590"/>
        <end position="617"/>
    </location>
</feature>
<dbReference type="PANTHER" id="PTHR46760:SF1">
    <property type="entry name" value="TRANSCRIPTION TERMINATION FACTOR 1"/>
    <property type="match status" value="1"/>
</dbReference>
<evidence type="ECO:0000259" key="2">
    <source>
        <dbReference type="PROSITE" id="PS50090"/>
    </source>
</evidence>
<feature type="compositionally biased region" description="Basic residues" evidence="1">
    <location>
        <begin position="242"/>
        <end position="251"/>
    </location>
</feature>
<dbReference type="InterPro" id="IPR053078">
    <property type="entry name" value="TTF1-like"/>
</dbReference>
<reference evidence="5 6" key="1">
    <citation type="submission" date="2025-04" db="UniProtKB">
        <authorList>
            <consortium name="RefSeq"/>
        </authorList>
    </citation>
    <scope>IDENTIFICATION</scope>
    <source>
        <tissue evidence="5 6">Gonad</tissue>
    </source>
</reference>
<evidence type="ECO:0000256" key="1">
    <source>
        <dbReference type="SAM" id="MobiDB-lite"/>
    </source>
</evidence>
<feature type="compositionally biased region" description="Basic and acidic residues" evidence="1">
    <location>
        <begin position="394"/>
        <end position="405"/>
    </location>
</feature>
<feature type="compositionally biased region" description="Low complexity" evidence="1">
    <location>
        <begin position="800"/>
        <end position="816"/>
    </location>
</feature>
<feature type="compositionally biased region" description="Polar residues" evidence="1">
    <location>
        <begin position="637"/>
        <end position="648"/>
    </location>
</feature>
<feature type="compositionally biased region" description="Polar residues" evidence="1">
    <location>
        <begin position="13"/>
        <end position="23"/>
    </location>
</feature>
<dbReference type="RefSeq" id="XP_019615817.1">
    <property type="nucleotide sequence ID" value="XM_019760258.1"/>
</dbReference>
<dbReference type="SUPFAM" id="SSF46689">
    <property type="entry name" value="Homeodomain-like"/>
    <property type="match status" value="2"/>
</dbReference>
<sequence>MASPSKKRKRLDSQGSLADTSDVGSGDGGYTRDSHDIVVNKSRVYKKKQMKNLQVKSLAETSDKAGEGKTTSREKKNKDVPPILSGQSKNVNGGISNSSVTADSLPMSPSKGSSGTLLRRKYRRERTSSQSSTGMDHGITSLSQMEYFPLSGQEKKHSSTCTATEEEDKSIAPRNSLQTNSENRSVSEIFPWIPKSQSSQESQPPIRLDADGLLVQEDTFKKPLDPVKSSPSKYSSGLVPKSGKKKKKKKHGEKDGTSDETSGVDTDTGASVSTVQSGQEGSDNEKRHTKKKKKKREKDKDVESSAAEEQATNISTVQSADSNVEGDDKKRHKKKKKKKEKDKDVESSAAEEQATNVPTVQSGDDNVEGEDKKRHKKKKEKEKVETSDSVSTRQADHDNVEEYEGKRHHKKKKKKKDKDAESNTLEGQASAAEDSDIIPPTQESPKPEKSKKKQKRKNEESGLSSGGNGEKIVPHSQGTTLNGDVSSENQNDPNTAGKKKKKSKDKRTESAYTSQSESEVPESDVGSPVKSPLAVPRRHAIENNKANTTGNASKDKPKSSASKLPVWCIEDAGQESQAVSEVFDMFGWGQNKSSSLGTKQSSQGMIRTTSTQPNFDTSVGKGRGTSAERKEKDDLFSYQSHDNSTVAITPQKKSRLSRKNKQKSREQQNVGNNATTHDQHVSNENTGDTVKENTSQDSVDEVPSTSKLPSGSAENNITDRRKRTKKDVLEEAESSVDKEHAEKRRKLERKGKQRNSTEKETPVEEENEEGSPEEAQDQVITDNEDEDQDSDSSGEEFEDSIPSSSTTRPARSSPRIRAIRESRKRRAETSSTGDAEDIWLKGVQALSAEDVQELKEKGVTVRFGHFSRQEKAILKKNMESFCEMHGVEDNRTLLFPHQYPEKKNLKKLIHESGMLRHLAQGLNRPLWNVYTKARYMFSNPEKSGKFSPEEDKLLLRLYKQHGPRWARISRSMGRFEDHIKQRFLYMKGKGKNRGAWSAKENKMLIRAVQAVTGQEDISNITQNINWQACSDMMNTVRGAKQCYEHWLVLINWLSFQQGSPIWNPERDAQLIDEIYKSEAEFDYDIDWQDIAKNMDWLKHHTQARRRFRRLKLRVPDCDRQDMDGILDYLKEDLKKKVQEWMKTKEKRASLPRPAKSGPFIFTDDEDDDDDSDDDTLDADGNTAENHQDNDKSDDDGNDDDDDIDDGTLNTDGNTDNHQDNDDDDDTLNPDANHQDSDNPAPVSDKESAKVDNTGSTSKAGHDNKSDVESSDDSDDDSKTEVDTSDEE</sequence>
<feature type="compositionally biased region" description="Basic residues" evidence="1">
    <location>
        <begin position="652"/>
        <end position="662"/>
    </location>
</feature>
<name>A0A6P4YAH4_BRABE</name>
<feature type="compositionally biased region" description="Basic residues" evidence="1">
    <location>
        <begin position="287"/>
        <end position="297"/>
    </location>
</feature>
<dbReference type="InterPro" id="IPR017930">
    <property type="entry name" value="Myb_dom"/>
</dbReference>
<feature type="compositionally biased region" description="Basic and acidic residues" evidence="1">
    <location>
        <begin position="626"/>
        <end position="635"/>
    </location>
</feature>
<dbReference type="PANTHER" id="PTHR46760">
    <property type="entry name" value="TRANSCRIPTION TERMINATION FACTOR 1"/>
    <property type="match status" value="1"/>
</dbReference>
<dbReference type="InterPro" id="IPR001005">
    <property type="entry name" value="SANT/Myb"/>
</dbReference>
<feature type="compositionally biased region" description="Polar residues" evidence="1">
    <location>
        <begin position="128"/>
        <end position="144"/>
    </location>
</feature>
<feature type="compositionally biased region" description="Polar residues" evidence="1">
    <location>
        <begin position="353"/>
        <end position="364"/>
    </location>
</feature>
<dbReference type="RefSeq" id="XP_019615819.1">
    <property type="nucleotide sequence ID" value="XM_019760260.1"/>
</dbReference>
<feature type="compositionally biased region" description="Basic residues" evidence="1">
    <location>
        <begin position="1"/>
        <end position="10"/>
    </location>
</feature>
<feature type="region of interest" description="Disordered" evidence="1">
    <location>
        <begin position="1143"/>
        <end position="1287"/>
    </location>
</feature>
<feature type="compositionally biased region" description="Polar residues" evidence="1">
    <location>
        <begin position="310"/>
        <end position="322"/>
    </location>
</feature>
<dbReference type="InterPro" id="IPR009057">
    <property type="entry name" value="Homeodomain-like_sf"/>
</dbReference>
<dbReference type="PROSITE" id="PS50090">
    <property type="entry name" value="MYB_LIKE"/>
    <property type="match status" value="2"/>
</dbReference>
<feature type="compositionally biased region" description="Polar residues" evidence="1">
    <location>
        <begin position="667"/>
        <end position="716"/>
    </location>
</feature>
<feature type="compositionally biased region" description="Acidic residues" evidence="1">
    <location>
        <begin position="1162"/>
        <end position="1177"/>
    </location>
</feature>
<dbReference type="CDD" id="cd00167">
    <property type="entry name" value="SANT"/>
    <property type="match status" value="2"/>
</dbReference>
<proteinExistence type="predicted"/>
<evidence type="ECO:0000313" key="6">
    <source>
        <dbReference type="RefSeq" id="XP_019615818.1"/>
    </source>
</evidence>
<keyword evidence="4" id="KW-1185">Reference proteome</keyword>
<feature type="compositionally biased region" description="Polar residues" evidence="1">
    <location>
        <begin position="476"/>
        <end position="494"/>
    </location>
</feature>
<dbReference type="Gene3D" id="1.10.10.60">
    <property type="entry name" value="Homeodomain-like"/>
    <property type="match status" value="2"/>
</dbReference>
<dbReference type="GO" id="GO:0005730">
    <property type="term" value="C:nucleolus"/>
    <property type="evidence" value="ECO:0007669"/>
    <property type="project" value="TreeGrafter"/>
</dbReference>
<feature type="domain" description="HTH myb-type" evidence="3">
    <location>
        <begin position="938"/>
        <end position="991"/>
    </location>
</feature>
<dbReference type="GO" id="GO:0006363">
    <property type="term" value="P:termination of RNA polymerase I transcription"/>
    <property type="evidence" value="ECO:0007669"/>
    <property type="project" value="TreeGrafter"/>
</dbReference>
<feature type="compositionally biased region" description="Low complexity" evidence="1">
    <location>
        <begin position="194"/>
        <end position="205"/>
    </location>
</feature>
<dbReference type="OrthoDB" id="5812619at2759"/>
<gene>
    <name evidence="5 6 7" type="primary">LOC109463442</name>
</gene>
<dbReference type="GO" id="GO:0003682">
    <property type="term" value="F:chromatin binding"/>
    <property type="evidence" value="ECO:0007669"/>
    <property type="project" value="TreeGrafter"/>
</dbReference>
<evidence type="ECO:0000313" key="5">
    <source>
        <dbReference type="RefSeq" id="XP_019615817.1"/>
    </source>
</evidence>
<feature type="compositionally biased region" description="Basic residues" evidence="1">
    <location>
        <begin position="330"/>
        <end position="340"/>
    </location>
</feature>
<feature type="domain" description="Myb-like" evidence="2">
    <location>
        <begin position="938"/>
        <end position="983"/>
    </location>
</feature>
<feature type="compositionally biased region" description="Polar residues" evidence="1">
    <location>
        <begin position="259"/>
        <end position="281"/>
    </location>
</feature>
<feature type="compositionally biased region" description="Polar residues" evidence="1">
    <location>
        <begin position="85"/>
        <end position="102"/>
    </location>
</feature>
<feature type="region of interest" description="Disordered" evidence="1">
    <location>
        <begin position="1"/>
        <end position="562"/>
    </location>
</feature>
<dbReference type="GeneID" id="109463442"/>
<feature type="compositionally biased region" description="Basic residues" evidence="1">
    <location>
        <begin position="406"/>
        <end position="416"/>
    </location>
</feature>
<feature type="domain" description="Myb-like" evidence="2">
    <location>
        <begin position="988"/>
        <end position="1050"/>
    </location>
</feature>
<dbReference type="Proteomes" id="UP000515135">
    <property type="component" value="Unplaced"/>
</dbReference>
<dbReference type="SMART" id="SM00717">
    <property type="entry name" value="SANT"/>
    <property type="match status" value="3"/>
</dbReference>
<feature type="compositionally biased region" description="Basic and acidic residues" evidence="1">
    <location>
        <begin position="61"/>
        <end position="79"/>
    </location>
</feature>
<accession>A0A6P4YAH4</accession>
<feature type="region of interest" description="Disordered" evidence="1">
    <location>
        <begin position="588"/>
        <end position="833"/>
    </location>
</feature>
<feature type="compositionally biased region" description="Polar residues" evidence="1">
    <location>
        <begin position="173"/>
        <end position="186"/>
    </location>
</feature>
<dbReference type="RefSeq" id="XP_019615818.1">
    <property type="nucleotide sequence ID" value="XM_019760259.1"/>
</dbReference>
<feature type="compositionally biased region" description="Acidic residues" evidence="1">
    <location>
        <begin position="763"/>
        <end position="799"/>
    </location>
</feature>
<evidence type="ECO:0000259" key="3">
    <source>
        <dbReference type="PROSITE" id="PS51294"/>
    </source>
</evidence>